<keyword evidence="1" id="KW-1133">Transmembrane helix</keyword>
<dbReference type="Proteomes" id="UP001597368">
    <property type="component" value="Unassembled WGS sequence"/>
</dbReference>
<organism evidence="2 3">
    <name type="scientific">Nonomuraea mangrovi</name>
    <dbReference type="NCBI Taxonomy" id="2316207"/>
    <lineage>
        <taxon>Bacteria</taxon>
        <taxon>Bacillati</taxon>
        <taxon>Actinomycetota</taxon>
        <taxon>Actinomycetes</taxon>
        <taxon>Streptosporangiales</taxon>
        <taxon>Streptosporangiaceae</taxon>
        <taxon>Nonomuraea</taxon>
    </lineage>
</organism>
<proteinExistence type="predicted"/>
<dbReference type="RefSeq" id="WP_379569667.1">
    <property type="nucleotide sequence ID" value="NZ_JBHUFV010000005.1"/>
</dbReference>
<feature type="transmembrane region" description="Helical" evidence="1">
    <location>
        <begin position="23"/>
        <end position="46"/>
    </location>
</feature>
<dbReference type="EMBL" id="JBHUFV010000005">
    <property type="protein sequence ID" value="MFD1930869.1"/>
    <property type="molecule type" value="Genomic_DNA"/>
</dbReference>
<comment type="caution">
    <text evidence="2">The sequence shown here is derived from an EMBL/GenBank/DDBJ whole genome shotgun (WGS) entry which is preliminary data.</text>
</comment>
<evidence type="ECO:0000256" key="1">
    <source>
        <dbReference type="SAM" id="Phobius"/>
    </source>
</evidence>
<evidence type="ECO:0000313" key="3">
    <source>
        <dbReference type="Proteomes" id="UP001597368"/>
    </source>
</evidence>
<keyword evidence="3" id="KW-1185">Reference proteome</keyword>
<keyword evidence="1" id="KW-0472">Membrane</keyword>
<evidence type="ECO:0000313" key="2">
    <source>
        <dbReference type="EMBL" id="MFD1930869.1"/>
    </source>
</evidence>
<accession>A0ABW4SR56</accession>
<gene>
    <name evidence="2" type="ORF">ACFSKW_05190</name>
</gene>
<name>A0ABW4SR56_9ACTN</name>
<sequence length="79" mass="8364">MSWLGLVGHLCTLPFYLASGLVAPLWAIIVLLLVWAGLLGVAVWAVRTRSAWGLATPFLAVAIWLGGVSAGEAFLDWSA</sequence>
<protein>
    <submittedName>
        <fullName evidence="2">Uncharacterized protein</fullName>
    </submittedName>
</protein>
<keyword evidence="1" id="KW-0812">Transmembrane</keyword>
<reference evidence="3" key="1">
    <citation type="journal article" date="2019" name="Int. J. Syst. Evol. Microbiol.">
        <title>The Global Catalogue of Microorganisms (GCM) 10K type strain sequencing project: providing services to taxonomists for standard genome sequencing and annotation.</title>
        <authorList>
            <consortium name="The Broad Institute Genomics Platform"/>
            <consortium name="The Broad Institute Genome Sequencing Center for Infectious Disease"/>
            <person name="Wu L."/>
            <person name="Ma J."/>
        </authorList>
    </citation>
    <scope>NUCLEOTIDE SEQUENCE [LARGE SCALE GENOMIC DNA]</scope>
    <source>
        <strain evidence="3">ICMP 6774ER</strain>
    </source>
</reference>
<feature type="transmembrane region" description="Helical" evidence="1">
    <location>
        <begin position="58"/>
        <end position="75"/>
    </location>
</feature>